<gene>
    <name evidence="6" type="ORF">BDV98DRAFT_603746</name>
</gene>
<organism evidence="6 7">
    <name type="scientific">Pterulicium gracile</name>
    <dbReference type="NCBI Taxonomy" id="1884261"/>
    <lineage>
        <taxon>Eukaryota</taxon>
        <taxon>Fungi</taxon>
        <taxon>Dikarya</taxon>
        <taxon>Basidiomycota</taxon>
        <taxon>Agaricomycotina</taxon>
        <taxon>Agaricomycetes</taxon>
        <taxon>Agaricomycetidae</taxon>
        <taxon>Agaricales</taxon>
        <taxon>Pleurotineae</taxon>
        <taxon>Pterulaceae</taxon>
        <taxon>Pterulicium</taxon>
    </lineage>
</organism>
<dbReference type="Proteomes" id="UP000305067">
    <property type="component" value="Unassembled WGS sequence"/>
</dbReference>
<keyword evidence="3 6" id="KW-0378">Hydrolase</keyword>
<accession>A0A5C3QQI5</accession>
<proteinExistence type="inferred from homology"/>
<dbReference type="InterPro" id="IPR010497">
    <property type="entry name" value="Epoxide_hydro_N"/>
</dbReference>
<keyword evidence="7" id="KW-1185">Reference proteome</keyword>
<evidence type="ECO:0000313" key="6">
    <source>
        <dbReference type="EMBL" id="TFL02559.1"/>
    </source>
</evidence>
<protein>
    <submittedName>
        <fullName evidence="6">Alpha/Beta hydrolase protein</fullName>
    </submittedName>
</protein>
<comment type="similarity">
    <text evidence="1">Belongs to the peptidase S33 family.</text>
</comment>
<evidence type="ECO:0000256" key="4">
    <source>
        <dbReference type="PIRSR" id="PIRSR001112-1"/>
    </source>
</evidence>
<dbReference type="InterPro" id="IPR000639">
    <property type="entry name" value="Epox_hydrolase-like"/>
</dbReference>
<dbReference type="SUPFAM" id="SSF53474">
    <property type="entry name" value="alpha/beta-Hydrolases"/>
    <property type="match status" value="1"/>
</dbReference>
<feature type="active site" description="Nucleophile" evidence="4">
    <location>
        <position position="182"/>
    </location>
</feature>
<feature type="domain" description="Epoxide hydrolase N-terminal" evidence="5">
    <location>
        <begin position="6"/>
        <end position="115"/>
    </location>
</feature>
<dbReference type="InterPro" id="IPR029058">
    <property type="entry name" value="AB_hydrolase_fold"/>
</dbReference>
<evidence type="ECO:0000256" key="1">
    <source>
        <dbReference type="ARBA" id="ARBA00010088"/>
    </source>
</evidence>
<dbReference type="STRING" id="1884261.A0A5C3QQI5"/>
<dbReference type="Pfam" id="PF06441">
    <property type="entry name" value="EHN"/>
    <property type="match status" value="1"/>
</dbReference>
<dbReference type="PANTHER" id="PTHR21661:SF35">
    <property type="entry name" value="EPOXIDE HYDROLASE"/>
    <property type="match status" value="1"/>
</dbReference>
<feature type="active site" description="Proton donor" evidence="4">
    <location>
        <position position="316"/>
    </location>
</feature>
<dbReference type="GO" id="GO:0097176">
    <property type="term" value="P:epoxide metabolic process"/>
    <property type="evidence" value="ECO:0007669"/>
    <property type="project" value="TreeGrafter"/>
</dbReference>
<sequence>MASTETPFQISVPDSKIASLKAKLEQVTFPDELEDAGWDYGSPLADVKRLVARWKNGYDWRVHEARINNDLPQFTRDIEVAGFGVLNIHYVHQKSSRKNAIPLLYSHGWPGSFLEASKILPLLTNPTAPDQVAFHVVAISLPGFGFSDAPKKPGFKAAHYAEVAHKVMLSLGYDEYVTEGGDWGYLVTRIMAQTYGPKHSKAWHTNHPRGAPPSLTGSPLLYLANLFTPLTEAEQKGKERTKEINEYGMGYFAEQSTRPQTLGYSLNDSPVGLLAWIYEKLIHWTDEYPWDDDEVLTWISIYWFSKAGPAASLRIYYETVKHNERGVRSSDAPTIPHGASFFPKEIIREPITWIRNANNLVFTSENERGGHFASYERPDAITNDLRSMFGKEGPAHGVVEGLNGL</sequence>
<evidence type="ECO:0000259" key="5">
    <source>
        <dbReference type="Pfam" id="PF06441"/>
    </source>
</evidence>
<dbReference type="InterPro" id="IPR016292">
    <property type="entry name" value="Epoxide_hydrolase"/>
</dbReference>
<name>A0A5C3QQI5_9AGAR</name>
<dbReference type="Gene3D" id="3.40.50.1820">
    <property type="entry name" value="alpha/beta hydrolase"/>
    <property type="match status" value="1"/>
</dbReference>
<feature type="active site" description="Proton acceptor" evidence="4">
    <location>
        <position position="371"/>
    </location>
</feature>
<dbReference type="OrthoDB" id="7130006at2759"/>
<evidence type="ECO:0000256" key="3">
    <source>
        <dbReference type="ARBA" id="ARBA00022801"/>
    </source>
</evidence>
<reference evidence="6 7" key="1">
    <citation type="journal article" date="2019" name="Nat. Ecol. Evol.">
        <title>Megaphylogeny resolves global patterns of mushroom evolution.</title>
        <authorList>
            <person name="Varga T."/>
            <person name="Krizsan K."/>
            <person name="Foldi C."/>
            <person name="Dima B."/>
            <person name="Sanchez-Garcia M."/>
            <person name="Sanchez-Ramirez S."/>
            <person name="Szollosi G.J."/>
            <person name="Szarkandi J.G."/>
            <person name="Papp V."/>
            <person name="Albert L."/>
            <person name="Andreopoulos W."/>
            <person name="Angelini C."/>
            <person name="Antonin V."/>
            <person name="Barry K.W."/>
            <person name="Bougher N.L."/>
            <person name="Buchanan P."/>
            <person name="Buyck B."/>
            <person name="Bense V."/>
            <person name="Catcheside P."/>
            <person name="Chovatia M."/>
            <person name="Cooper J."/>
            <person name="Damon W."/>
            <person name="Desjardin D."/>
            <person name="Finy P."/>
            <person name="Geml J."/>
            <person name="Haridas S."/>
            <person name="Hughes K."/>
            <person name="Justo A."/>
            <person name="Karasinski D."/>
            <person name="Kautmanova I."/>
            <person name="Kiss B."/>
            <person name="Kocsube S."/>
            <person name="Kotiranta H."/>
            <person name="LaButti K.M."/>
            <person name="Lechner B.E."/>
            <person name="Liimatainen K."/>
            <person name="Lipzen A."/>
            <person name="Lukacs Z."/>
            <person name="Mihaltcheva S."/>
            <person name="Morgado L.N."/>
            <person name="Niskanen T."/>
            <person name="Noordeloos M.E."/>
            <person name="Ohm R.A."/>
            <person name="Ortiz-Santana B."/>
            <person name="Ovrebo C."/>
            <person name="Racz N."/>
            <person name="Riley R."/>
            <person name="Savchenko A."/>
            <person name="Shiryaev A."/>
            <person name="Soop K."/>
            <person name="Spirin V."/>
            <person name="Szebenyi C."/>
            <person name="Tomsovsky M."/>
            <person name="Tulloss R.E."/>
            <person name="Uehling J."/>
            <person name="Grigoriev I.V."/>
            <person name="Vagvolgyi C."/>
            <person name="Papp T."/>
            <person name="Martin F.M."/>
            <person name="Miettinen O."/>
            <person name="Hibbett D.S."/>
            <person name="Nagy L.G."/>
        </authorList>
    </citation>
    <scope>NUCLEOTIDE SEQUENCE [LARGE SCALE GENOMIC DNA]</scope>
    <source>
        <strain evidence="6 7">CBS 309.79</strain>
    </source>
</reference>
<evidence type="ECO:0000313" key="7">
    <source>
        <dbReference type="Proteomes" id="UP000305067"/>
    </source>
</evidence>
<dbReference type="PANTHER" id="PTHR21661">
    <property type="entry name" value="EPOXIDE HYDROLASE 1-RELATED"/>
    <property type="match status" value="1"/>
</dbReference>
<dbReference type="AlphaFoldDB" id="A0A5C3QQI5"/>
<dbReference type="PIRSF" id="PIRSF001112">
    <property type="entry name" value="Epoxide_hydrolase"/>
    <property type="match status" value="1"/>
</dbReference>
<keyword evidence="2" id="KW-0058">Aromatic hydrocarbons catabolism</keyword>
<dbReference type="GO" id="GO:0004301">
    <property type="term" value="F:epoxide hydrolase activity"/>
    <property type="evidence" value="ECO:0007669"/>
    <property type="project" value="TreeGrafter"/>
</dbReference>
<dbReference type="EMBL" id="ML178822">
    <property type="protein sequence ID" value="TFL02559.1"/>
    <property type="molecule type" value="Genomic_DNA"/>
</dbReference>
<dbReference type="PRINTS" id="PR00412">
    <property type="entry name" value="EPOXHYDRLASE"/>
</dbReference>
<evidence type="ECO:0000256" key="2">
    <source>
        <dbReference type="ARBA" id="ARBA00022797"/>
    </source>
</evidence>